<proteinExistence type="predicted"/>
<dbReference type="InterPro" id="IPR058678">
    <property type="entry name" value="ARM_PUB"/>
</dbReference>
<dbReference type="PANTHER" id="PTHR22849:SF139">
    <property type="entry name" value="U-BOX DOMAIN-CONTAINING PROTEIN"/>
    <property type="match status" value="1"/>
</dbReference>
<comment type="caution">
    <text evidence="8">The sequence shown here is derived from an EMBL/GenBank/DDBJ whole genome shotgun (WGS) entry which is preliminary data.</text>
</comment>
<dbReference type="OrthoDB" id="10064100at2759"/>
<dbReference type="EMBL" id="QPKB01000003">
    <property type="protein sequence ID" value="RWR79562.1"/>
    <property type="molecule type" value="Genomic_DNA"/>
</dbReference>
<dbReference type="InterPro" id="IPR013083">
    <property type="entry name" value="Znf_RING/FYVE/PHD"/>
</dbReference>
<organism evidence="8 9">
    <name type="scientific">Cinnamomum micranthum f. kanehirae</name>
    <dbReference type="NCBI Taxonomy" id="337451"/>
    <lineage>
        <taxon>Eukaryota</taxon>
        <taxon>Viridiplantae</taxon>
        <taxon>Streptophyta</taxon>
        <taxon>Embryophyta</taxon>
        <taxon>Tracheophyta</taxon>
        <taxon>Spermatophyta</taxon>
        <taxon>Magnoliopsida</taxon>
        <taxon>Magnoliidae</taxon>
        <taxon>Laurales</taxon>
        <taxon>Lauraceae</taxon>
        <taxon>Cinnamomum</taxon>
    </lineage>
</organism>
<dbReference type="InterPro" id="IPR045210">
    <property type="entry name" value="RING-Ubox_PUB"/>
</dbReference>
<dbReference type="SUPFAM" id="SSF57850">
    <property type="entry name" value="RING/U-box"/>
    <property type="match status" value="1"/>
</dbReference>
<dbReference type="CDD" id="cd16664">
    <property type="entry name" value="RING-Ubox_PUB"/>
    <property type="match status" value="1"/>
</dbReference>
<dbReference type="FunFam" id="3.30.40.10:FF:000442">
    <property type="entry name" value="RING-type E3 ubiquitin transferase"/>
    <property type="match status" value="1"/>
</dbReference>
<dbReference type="GO" id="GO:0016567">
    <property type="term" value="P:protein ubiquitination"/>
    <property type="evidence" value="ECO:0007669"/>
    <property type="project" value="UniProtKB-UniRule"/>
</dbReference>
<gene>
    <name evidence="8" type="ORF">CKAN_00814000</name>
</gene>
<evidence type="ECO:0000256" key="2">
    <source>
        <dbReference type="ARBA" id="ARBA00004906"/>
    </source>
</evidence>
<dbReference type="SUPFAM" id="SSF48371">
    <property type="entry name" value="ARM repeat"/>
    <property type="match status" value="1"/>
</dbReference>
<dbReference type="PANTHER" id="PTHR22849">
    <property type="entry name" value="WDSAM1 PROTEIN"/>
    <property type="match status" value="1"/>
</dbReference>
<keyword evidence="4 5" id="KW-0833">Ubl conjugation pathway</keyword>
<dbReference type="GO" id="GO:0061630">
    <property type="term" value="F:ubiquitin protein ligase activity"/>
    <property type="evidence" value="ECO:0007669"/>
    <property type="project" value="UniProtKB-UniRule"/>
</dbReference>
<name>A0A443NLY1_9MAGN</name>
<dbReference type="Gene3D" id="3.30.40.10">
    <property type="entry name" value="Zinc/RING finger domain, C3HC4 (zinc finger)"/>
    <property type="match status" value="1"/>
</dbReference>
<dbReference type="Proteomes" id="UP000283530">
    <property type="component" value="Unassembled WGS sequence"/>
</dbReference>
<protein>
    <recommendedName>
        <fullName evidence="5 7">U-box domain-containing protein</fullName>
        <ecNumber evidence="5">2.3.2.27</ecNumber>
    </recommendedName>
    <alternativeName>
        <fullName evidence="5">RING-type E3 ubiquitin transferase PUB</fullName>
    </alternativeName>
</protein>
<dbReference type="AlphaFoldDB" id="A0A443NLY1"/>
<feature type="domain" description="U-box" evidence="7">
    <location>
        <begin position="27"/>
        <end position="101"/>
    </location>
</feature>
<keyword evidence="3 5" id="KW-0808">Transferase</keyword>
<reference evidence="8 9" key="1">
    <citation type="journal article" date="2019" name="Nat. Plants">
        <title>Stout camphor tree genome fills gaps in understanding of flowering plant genome evolution.</title>
        <authorList>
            <person name="Chaw S.M."/>
            <person name="Liu Y.C."/>
            <person name="Wu Y.W."/>
            <person name="Wang H.Y."/>
            <person name="Lin C.I."/>
            <person name="Wu C.S."/>
            <person name="Ke H.M."/>
            <person name="Chang L.Y."/>
            <person name="Hsu C.Y."/>
            <person name="Yang H.T."/>
            <person name="Sudianto E."/>
            <person name="Hsu M.H."/>
            <person name="Wu K.P."/>
            <person name="Wang L.N."/>
            <person name="Leebens-Mack J.H."/>
            <person name="Tsai I.J."/>
        </authorList>
    </citation>
    <scope>NUCLEOTIDE SEQUENCE [LARGE SCALE GENOMIC DNA]</scope>
    <source>
        <strain evidence="9">cv. Chaw 1501</strain>
        <tissue evidence="8">Young leaves</tissue>
    </source>
</reference>
<evidence type="ECO:0000313" key="8">
    <source>
        <dbReference type="EMBL" id="RWR79562.1"/>
    </source>
</evidence>
<dbReference type="EC" id="2.3.2.27" evidence="5"/>
<dbReference type="InterPro" id="IPR011989">
    <property type="entry name" value="ARM-like"/>
</dbReference>
<keyword evidence="9" id="KW-1185">Reference proteome</keyword>
<evidence type="ECO:0000313" key="9">
    <source>
        <dbReference type="Proteomes" id="UP000283530"/>
    </source>
</evidence>
<sequence>MLRVRRVGRQNAVKGEKPEGDLTVDLPIPAHFRCPISLDLMKDPVTLSTGITYDRQNIDAWLDAGNRTCPLTNQELKSLEQIPNHTIMRRIQDWCVQNSSLGVERIPTPRVPVAPVEVSAILSEISNASRRGDLTGCCELVKKIGALGRESVSNRRCIVGDDTAAGILSAAFESFAASSMETYMEGMDEILTMLVWMLPLDDEARSYLGFHSSLRCMVWFLKSGNLAGRRNAVLAVKELASSSNQRFLDRLMETEGLIEALVNQLKEPICPITTKASLMAIFHLVSSSPSPTPPEKMTASRFAEMGLLPLLLELLVDSDTSICEKALGVLDGICGSEEGREKAYNHALTAPILVRKILRVSVLATEFAVSCLSKLCKNYRGEDGGILVEALQMGAFQKVLVVLQVGCSERGKEKATDLLKLLNAYRERTECIDSMDFKHLKRPF</sequence>
<dbReference type="STRING" id="337451.A0A443NLY1"/>
<evidence type="ECO:0000256" key="1">
    <source>
        <dbReference type="ARBA" id="ARBA00000900"/>
    </source>
</evidence>
<feature type="region of interest" description="Disordered" evidence="6">
    <location>
        <begin position="1"/>
        <end position="20"/>
    </location>
</feature>
<evidence type="ECO:0000256" key="3">
    <source>
        <dbReference type="ARBA" id="ARBA00022679"/>
    </source>
</evidence>
<dbReference type="UniPathway" id="UPA00143"/>
<dbReference type="InterPro" id="IPR016024">
    <property type="entry name" value="ARM-type_fold"/>
</dbReference>
<evidence type="ECO:0000256" key="5">
    <source>
        <dbReference type="RuleBase" id="RU369093"/>
    </source>
</evidence>
<evidence type="ECO:0000259" key="7">
    <source>
        <dbReference type="PROSITE" id="PS51698"/>
    </source>
</evidence>
<dbReference type="Pfam" id="PF04564">
    <property type="entry name" value="U-box"/>
    <property type="match status" value="1"/>
</dbReference>
<dbReference type="SMART" id="SM00504">
    <property type="entry name" value="Ubox"/>
    <property type="match status" value="1"/>
</dbReference>
<dbReference type="InterPro" id="IPR045185">
    <property type="entry name" value="PUB22/23/24-like"/>
</dbReference>
<accession>A0A443NLY1</accession>
<comment type="function">
    <text evidence="5">Functions as an E3 ubiquitin ligase.</text>
</comment>
<evidence type="ECO:0000256" key="4">
    <source>
        <dbReference type="ARBA" id="ARBA00022786"/>
    </source>
</evidence>
<dbReference type="Gene3D" id="1.25.10.10">
    <property type="entry name" value="Leucine-rich Repeat Variant"/>
    <property type="match status" value="2"/>
</dbReference>
<dbReference type="InterPro" id="IPR003613">
    <property type="entry name" value="Ubox_domain"/>
</dbReference>
<comment type="catalytic activity">
    <reaction evidence="1 5">
        <text>S-ubiquitinyl-[E2 ubiquitin-conjugating enzyme]-L-cysteine + [acceptor protein]-L-lysine = [E2 ubiquitin-conjugating enzyme]-L-cysteine + N(6)-ubiquitinyl-[acceptor protein]-L-lysine.</text>
        <dbReference type="EC" id="2.3.2.27"/>
    </reaction>
</comment>
<dbReference type="PROSITE" id="PS51698">
    <property type="entry name" value="U_BOX"/>
    <property type="match status" value="1"/>
</dbReference>
<evidence type="ECO:0000256" key="6">
    <source>
        <dbReference type="SAM" id="MobiDB-lite"/>
    </source>
</evidence>
<comment type="pathway">
    <text evidence="2 5">Protein modification; protein ubiquitination.</text>
</comment>
<dbReference type="Pfam" id="PF25598">
    <property type="entry name" value="ARM_PUB"/>
    <property type="match status" value="1"/>
</dbReference>